<dbReference type="InterPro" id="IPR032675">
    <property type="entry name" value="LRR_dom_sf"/>
</dbReference>
<accession>A0AAW0E5D5</accession>
<dbReference type="EMBL" id="JAWWNJ010000003">
    <property type="protein sequence ID" value="KAK7059601.1"/>
    <property type="molecule type" value="Genomic_DNA"/>
</dbReference>
<organism evidence="1 2">
    <name type="scientific">Favolaschia claudopus</name>
    <dbReference type="NCBI Taxonomy" id="2862362"/>
    <lineage>
        <taxon>Eukaryota</taxon>
        <taxon>Fungi</taxon>
        <taxon>Dikarya</taxon>
        <taxon>Basidiomycota</taxon>
        <taxon>Agaricomycotina</taxon>
        <taxon>Agaricomycetes</taxon>
        <taxon>Agaricomycetidae</taxon>
        <taxon>Agaricales</taxon>
        <taxon>Marasmiineae</taxon>
        <taxon>Mycenaceae</taxon>
        <taxon>Favolaschia</taxon>
    </lineage>
</organism>
<sequence>MSSPANSLPDEIISEILAPALRITDAQFSDPRSSRFMKFSESSSAYLLVCKSWLRVATPLLYSVIPLRSRAQAQALAAALTANPELGRFIKRLRVEGGYGISMDAILQASAKNVSHLCLSLHITHSDNASGLCRGLPLLSPVHLILDGGRATNSQPVEKLIDVLEKCLLAWKQLVLADFFFFFFCHPKICDALAKAPALETLVIGGSLEATRVPPYLHKVAENPSLRDIRITWMFFPHLSRQMFCDEIRAYPRLRAKETTTRPLIPPELNTFVYPAQLAADPAQEDAIWSRILFFATQPTDYHWGIPFSERIPRTTSLYVCKLFARLGTPHIYKHISLTVVVRRLPSLLLQVSRQPSLGRNTRSLYLNYDTTADTLKALLPHLPSLVTLHLGQDAHMIPWKSFAELSALVGPSVQILRGMRINKASGSATPQLFSLYTQMRELHWDSGTKFKTDLRAVAYSALNHLVKLTIDHFDESLLDVLARMELPALRGVTFRPFRSNPTGGAEFFRKHGPKLTQLTLCESQLKNPKLAIWRNCPLVTTLGVACDKKHPVDGSWVATFETHPFLETIVFESTSYIQYVGS</sequence>
<protein>
    <recommendedName>
        <fullName evidence="3">F-box domain-containing protein</fullName>
    </recommendedName>
</protein>
<comment type="caution">
    <text evidence="1">The sequence shown here is derived from an EMBL/GenBank/DDBJ whole genome shotgun (WGS) entry which is preliminary data.</text>
</comment>
<evidence type="ECO:0008006" key="3">
    <source>
        <dbReference type="Google" id="ProtNLM"/>
    </source>
</evidence>
<dbReference type="Gene3D" id="3.80.10.10">
    <property type="entry name" value="Ribonuclease Inhibitor"/>
    <property type="match status" value="1"/>
</dbReference>
<proteinExistence type="predicted"/>
<keyword evidence="2" id="KW-1185">Reference proteome</keyword>
<evidence type="ECO:0000313" key="2">
    <source>
        <dbReference type="Proteomes" id="UP001362999"/>
    </source>
</evidence>
<dbReference type="Proteomes" id="UP001362999">
    <property type="component" value="Unassembled WGS sequence"/>
</dbReference>
<evidence type="ECO:0000313" key="1">
    <source>
        <dbReference type="EMBL" id="KAK7059601.1"/>
    </source>
</evidence>
<gene>
    <name evidence="1" type="ORF">R3P38DRAFT_2496453</name>
</gene>
<dbReference type="AlphaFoldDB" id="A0AAW0E5D5"/>
<reference evidence="1 2" key="1">
    <citation type="journal article" date="2024" name="J Genomics">
        <title>Draft genome sequencing and assembly of Favolaschia claudopus CIRM-BRFM 2984 isolated from oak limbs.</title>
        <authorList>
            <person name="Navarro D."/>
            <person name="Drula E."/>
            <person name="Chaduli D."/>
            <person name="Cazenave R."/>
            <person name="Ahrendt S."/>
            <person name="Wang J."/>
            <person name="Lipzen A."/>
            <person name="Daum C."/>
            <person name="Barry K."/>
            <person name="Grigoriev I.V."/>
            <person name="Favel A."/>
            <person name="Rosso M.N."/>
            <person name="Martin F."/>
        </authorList>
    </citation>
    <scope>NUCLEOTIDE SEQUENCE [LARGE SCALE GENOMIC DNA]</scope>
    <source>
        <strain evidence="1 2">CIRM-BRFM 2984</strain>
    </source>
</reference>
<name>A0AAW0E5D5_9AGAR</name>